<dbReference type="Proteomes" id="UP000467637">
    <property type="component" value="Unassembled WGS sequence"/>
</dbReference>
<evidence type="ECO:0000313" key="2">
    <source>
        <dbReference type="Proteomes" id="UP000467637"/>
    </source>
</evidence>
<organism evidence="1 2">
    <name type="scientific">Paenibacillus anseongense</name>
    <dbReference type="NCBI Taxonomy" id="2682845"/>
    <lineage>
        <taxon>Bacteria</taxon>
        <taxon>Bacillati</taxon>
        <taxon>Bacillota</taxon>
        <taxon>Bacilli</taxon>
        <taxon>Bacillales</taxon>
        <taxon>Paenibacillaceae</taxon>
        <taxon>Paenibacillus</taxon>
    </lineage>
</organism>
<evidence type="ECO:0000313" key="1">
    <source>
        <dbReference type="EMBL" id="MVQ33370.1"/>
    </source>
</evidence>
<sequence length="299" mass="35712">MTVFEIIGTLTTGKEVHESIEADSEKKAMGIFRKRQGYLKKGKYQIYIQGQLPNLDDYPYLSPKQRLFQTETVDTIIKLAERIRNNTGTSEDYLTLKRYFSATIRTSIKEKWIGMTKISPKDMEDELLTAIITKYIPQYDRARGKFLFFIRMKINGYLMKQWNQETYVNPDKDKSRPRYKEEQYAAMLIQTTPEIDYEEDEETRLITYAKGIQKRSQDLSKDSMEKDLMKYFYNRIVALGLHKRFLKFPKQILTMELYYGSYSNKEREIAFKRDRKQQTIHKTKKRAEQNILTYINKNF</sequence>
<reference evidence="1 2" key="1">
    <citation type="submission" date="2019-12" db="EMBL/GenBank/DDBJ databases">
        <authorList>
            <person name="Huq M.A."/>
        </authorList>
    </citation>
    <scope>NUCLEOTIDE SEQUENCE [LARGE SCALE GENOMIC DNA]</scope>
    <source>
        <strain evidence="1 2">MAH-34</strain>
    </source>
</reference>
<gene>
    <name evidence="1" type="ORF">GON05_01790</name>
</gene>
<protein>
    <recommendedName>
        <fullName evidence="3">RNA polymerase sigma-70 region 2 domain-containing protein</fullName>
    </recommendedName>
</protein>
<evidence type="ECO:0008006" key="3">
    <source>
        <dbReference type="Google" id="ProtNLM"/>
    </source>
</evidence>
<proteinExistence type="predicted"/>
<accession>A0ABW9U4X9</accession>
<comment type="caution">
    <text evidence="1">The sequence shown here is derived from an EMBL/GenBank/DDBJ whole genome shotgun (WGS) entry which is preliminary data.</text>
</comment>
<keyword evidence="2" id="KW-1185">Reference proteome</keyword>
<dbReference type="EMBL" id="WSEM01000003">
    <property type="protein sequence ID" value="MVQ33370.1"/>
    <property type="molecule type" value="Genomic_DNA"/>
</dbReference>
<name>A0ABW9U4X9_9BACL</name>
<dbReference type="RefSeq" id="WP_157317541.1">
    <property type="nucleotide sequence ID" value="NZ_WSEM01000003.1"/>
</dbReference>